<keyword evidence="1" id="KW-1133">Transmembrane helix</keyword>
<comment type="caution">
    <text evidence="2">The sequence shown here is derived from an EMBL/GenBank/DDBJ whole genome shotgun (WGS) entry which is preliminary data.</text>
</comment>
<keyword evidence="3" id="KW-1185">Reference proteome</keyword>
<name>A0A3R7EWZ9_9ACTN</name>
<sequence length="184" mass="18731">MRAAAASWRNGLGALLAGLLGFGLIQGRSDVGELARPWGLTAGGLLAGALLAGLAGALCLMRAAHGTYRTTSPTAHTSQAAADHQETLVAAGRLLWGIRCALLCVLLLAAAVGTTWYGPGKDSALLRVDTPSESVCGSVLRLDDGKARLLTKDGQVTLALPKGSVVRPVDKCPAKAGAMTPPPE</sequence>
<organism evidence="2 3">
    <name type="scientific">Streptomyces xinghaiensis</name>
    <dbReference type="NCBI Taxonomy" id="1038928"/>
    <lineage>
        <taxon>Bacteria</taxon>
        <taxon>Bacillati</taxon>
        <taxon>Actinomycetota</taxon>
        <taxon>Actinomycetes</taxon>
        <taxon>Kitasatosporales</taxon>
        <taxon>Streptomycetaceae</taxon>
        <taxon>Streptomyces</taxon>
    </lineage>
</organism>
<evidence type="ECO:0000256" key="1">
    <source>
        <dbReference type="SAM" id="Phobius"/>
    </source>
</evidence>
<feature type="transmembrane region" description="Helical" evidence="1">
    <location>
        <begin position="94"/>
        <end position="117"/>
    </location>
</feature>
<dbReference type="AlphaFoldDB" id="A0A3R7EWZ9"/>
<gene>
    <name evidence="2" type="ORF">SFRA_004980</name>
</gene>
<proteinExistence type="predicted"/>
<protein>
    <submittedName>
        <fullName evidence="2">Uncharacterized protein</fullName>
    </submittedName>
</protein>
<dbReference type="Proteomes" id="UP000028058">
    <property type="component" value="Unassembled WGS sequence"/>
</dbReference>
<keyword evidence="1" id="KW-0472">Membrane</keyword>
<accession>A0A3R7EWZ9</accession>
<evidence type="ECO:0000313" key="2">
    <source>
        <dbReference type="EMBL" id="RKM97906.1"/>
    </source>
</evidence>
<keyword evidence="1" id="KW-0812">Transmembrane</keyword>
<reference evidence="2 3" key="1">
    <citation type="journal article" date="2014" name="Genome Announc.">
        <title>Draft Genome Sequence of Streptomyces fradiae ATCC 19609, a Strain Highly Sensitive to Antibiotics.</title>
        <authorList>
            <person name="Bekker O.B."/>
            <person name="Klimina K.M."/>
            <person name="Vatlin A.A."/>
            <person name="Zakharevich N.V."/>
            <person name="Kasianov A.S."/>
            <person name="Danilenko V.N."/>
        </authorList>
    </citation>
    <scope>NUCLEOTIDE SEQUENCE [LARGE SCALE GENOMIC DNA]</scope>
    <source>
        <strain evidence="2 3">ATCC 19609</strain>
    </source>
</reference>
<evidence type="ECO:0000313" key="3">
    <source>
        <dbReference type="Proteomes" id="UP000028058"/>
    </source>
</evidence>
<dbReference type="EMBL" id="JNAD02000002">
    <property type="protein sequence ID" value="RKM97906.1"/>
    <property type="molecule type" value="Genomic_DNA"/>
</dbReference>
<feature type="transmembrane region" description="Helical" evidence="1">
    <location>
        <begin position="37"/>
        <end position="60"/>
    </location>
</feature>